<evidence type="ECO:0000313" key="2">
    <source>
        <dbReference type="Proteomes" id="UP000322214"/>
    </source>
</evidence>
<dbReference type="AlphaFoldDB" id="A0A5B9PFU6"/>
<protein>
    <submittedName>
        <fullName evidence="1">Uncharacterized protein</fullName>
    </submittedName>
</protein>
<dbReference type="Proteomes" id="UP000322214">
    <property type="component" value="Chromosome"/>
</dbReference>
<reference evidence="1 2" key="1">
    <citation type="submission" date="2019-08" db="EMBL/GenBank/DDBJ databases">
        <title>Deep-cultivation of Planctomycetes and their phenomic and genomic characterization uncovers novel biology.</title>
        <authorList>
            <person name="Wiegand S."/>
            <person name="Jogler M."/>
            <person name="Boedeker C."/>
            <person name="Pinto D."/>
            <person name="Vollmers J."/>
            <person name="Rivas-Marin E."/>
            <person name="Kohn T."/>
            <person name="Peeters S.H."/>
            <person name="Heuer A."/>
            <person name="Rast P."/>
            <person name="Oberbeckmann S."/>
            <person name="Bunk B."/>
            <person name="Jeske O."/>
            <person name="Meyerdierks A."/>
            <person name="Storesund J.E."/>
            <person name="Kallscheuer N."/>
            <person name="Luecker S."/>
            <person name="Lage O.M."/>
            <person name="Pohl T."/>
            <person name="Merkel B.J."/>
            <person name="Hornburger P."/>
            <person name="Mueller R.-W."/>
            <person name="Bruemmer F."/>
            <person name="Labrenz M."/>
            <person name="Spormann A.M."/>
            <person name="Op den Camp H."/>
            <person name="Overmann J."/>
            <person name="Amann R."/>
            <person name="Jetten M.S.M."/>
            <person name="Mascher T."/>
            <person name="Medema M.H."/>
            <person name="Devos D.P."/>
            <person name="Kaster A.-K."/>
            <person name="Ovreas L."/>
            <person name="Rohde M."/>
            <person name="Galperin M.Y."/>
            <person name="Jogler C."/>
        </authorList>
    </citation>
    <scope>NUCLEOTIDE SEQUENCE [LARGE SCALE GENOMIC DNA]</scope>
    <source>
        <strain evidence="1 2">FC18</strain>
    </source>
</reference>
<name>A0A5B9PFU6_9BACT</name>
<dbReference type="PROSITE" id="PS51257">
    <property type="entry name" value="PROKAR_LIPOPROTEIN"/>
    <property type="match status" value="1"/>
</dbReference>
<evidence type="ECO:0000313" key="1">
    <source>
        <dbReference type="EMBL" id="QEG21693.1"/>
    </source>
</evidence>
<organism evidence="1 2">
    <name type="scientific">Mariniblastus fucicola</name>
    <dbReference type="NCBI Taxonomy" id="980251"/>
    <lineage>
        <taxon>Bacteria</taxon>
        <taxon>Pseudomonadati</taxon>
        <taxon>Planctomycetota</taxon>
        <taxon>Planctomycetia</taxon>
        <taxon>Pirellulales</taxon>
        <taxon>Pirellulaceae</taxon>
        <taxon>Mariniblastus</taxon>
    </lineage>
</organism>
<sequence length="77" mass="8760">MIRFRISTLLWVTALACTVLFFASREAKRNRKIQELTEQIELQGRKKISFPNYADIDVHVPESADGSIIISGSRIIP</sequence>
<proteinExistence type="predicted"/>
<dbReference type="RefSeq" id="WP_075084948.1">
    <property type="nucleotide sequence ID" value="NZ_CP042912.1"/>
</dbReference>
<dbReference type="STRING" id="980251.GCA_001642875_02516"/>
<gene>
    <name evidence="1" type="ORF">MFFC18_15520</name>
</gene>
<dbReference type="EMBL" id="CP042912">
    <property type="protein sequence ID" value="QEG21693.1"/>
    <property type="molecule type" value="Genomic_DNA"/>
</dbReference>
<dbReference type="KEGG" id="mff:MFFC18_15520"/>
<keyword evidence="2" id="KW-1185">Reference proteome</keyword>
<accession>A0A5B9PFU6</accession>